<protein>
    <submittedName>
        <fullName evidence="3">3-oxoacyl-[acyl-carrier-protein] reductase FabG</fullName>
        <ecNumber evidence="3">1.1.1.100</ecNumber>
    </submittedName>
</protein>
<accession>A0ABX8UCA1</accession>
<evidence type="ECO:0000256" key="2">
    <source>
        <dbReference type="SAM" id="SignalP"/>
    </source>
</evidence>
<evidence type="ECO:0000256" key="1">
    <source>
        <dbReference type="ARBA" id="ARBA00006484"/>
    </source>
</evidence>
<reference evidence="3 4" key="1">
    <citation type="journal article" date="2021" name="ACS Chem. Biol.">
        <title>Genomic-Led Discovery of a Novel Glycopeptide Antibiotic by Nonomuraea coxensis DSM 45129.</title>
        <authorList>
            <person name="Yushchuk O."/>
            <person name="Vior N.M."/>
            <person name="Andreo-Vidal A."/>
            <person name="Berini F."/>
            <person name="Ruckert C."/>
            <person name="Busche T."/>
            <person name="Binda E."/>
            <person name="Kalinowski J."/>
            <person name="Truman A.W."/>
            <person name="Marinelli F."/>
        </authorList>
    </citation>
    <scope>NUCLEOTIDE SEQUENCE [LARGE SCALE GENOMIC DNA]</scope>
    <source>
        <strain evidence="3 4">DSM 45129</strain>
    </source>
</reference>
<dbReference type="PRINTS" id="PR00081">
    <property type="entry name" value="GDHRDH"/>
</dbReference>
<sequence>MDLGIKGRRAAVAAASAGLGYASAAALAAEGALVTICGSDSGRAAAAADRLGPDARWLRADVADPDGAAEFVEKAAALMGGLDILVVNGPGPPPGTVAQTPPEAYQGAIERSLLAVVRMSLAALPAMREGGWGRIVAITSLGARQPYPNLALSNTARAGATGFLRTLAREVAADGITVNSVQPGLHRTERVTQVYGERPPLGDVPAGRLGEPAELGAVVAFLCSAHAGYLTGAAVPVDGGAYQALL</sequence>
<dbReference type="Pfam" id="PF13561">
    <property type="entry name" value="adh_short_C2"/>
    <property type="match status" value="1"/>
</dbReference>
<evidence type="ECO:0000313" key="4">
    <source>
        <dbReference type="Proteomes" id="UP000824681"/>
    </source>
</evidence>
<dbReference type="PANTHER" id="PTHR42879:SF6">
    <property type="entry name" value="NADPH-DEPENDENT REDUCTASE BACG"/>
    <property type="match status" value="1"/>
</dbReference>
<dbReference type="InterPro" id="IPR036291">
    <property type="entry name" value="NAD(P)-bd_dom_sf"/>
</dbReference>
<comment type="similarity">
    <text evidence="1">Belongs to the short-chain dehydrogenases/reductases (SDR) family.</text>
</comment>
<feature type="chain" id="PRO_5047310307" evidence="2">
    <location>
        <begin position="29"/>
        <end position="246"/>
    </location>
</feature>
<dbReference type="InterPro" id="IPR002347">
    <property type="entry name" value="SDR_fam"/>
</dbReference>
<dbReference type="Proteomes" id="UP000824681">
    <property type="component" value="Chromosome"/>
</dbReference>
<dbReference type="EC" id="1.1.1.100" evidence="3"/>
<keyword evidence="3" id="KW-0560">Oxidoreductase</keyword>
<feature type="signal peptide" evidence="2">
    <location>
        <begin position="1"/>
        <end position="28"/>
    </location>
</feature>
<name>A0ABX8UCA1_9ACTN</name>
<dbReference type="EMBL" id="CP068985">
    <property type="protein sequence ID" value="QYC45195.1"/>
    <property type="molecule type" value="Genomic_DNA"/>
</dbReference>
<organism evidence="3 4">
    <name type="scientific">Nonomuraea coxensis DSM 45129</name>
    <dbReference type="NCBI Taxonomy" id="1122611"/>
    <lineage>
        <taxon>Bacteria</taxon>
        <taxon>Bacillati</taxon>
        <taxon>Actinomycetota</taxon>
        <taxon>Actinomycetes</taxon>
        <taxon>Streptosporangiales</taxon>
        <taxon>Streptosporangiaceae</taxon>
        <taxon>Nonomuraea</taxon>
    </lineage>
</organism>
<evidence type="ECO:0000313" key="3">
    <source>
        <dbReference type="EMBL" id="QYC45195.1"/>
    </source>
</evidence>
<gene>
    <name evidence="3" type="primary">fabG27</name>
    <name evidence="3" type="ORF">Nocox_38225</name>
</gene>
<keyword evidence="2" id="KW-0732">Signal</keyword>
<dbReference type="PANTHER" id="PTHR42879">
    <property type="entry name" value="3-OXOACYL-(ACYL-CARRIER-PROTEIN) REDUCTASE"/>
    <property type="match status" value="1"/>
</dbReference>
<dbReference type="Gene3D" id="3.40.50.720">
    <property type="entry name" value="NAD(P)-binding Rossmann-like Domain"/>
    <property type="match status" value="1"/>
</dbReference>
<dbReference type="GO" id="GO:0004316">
    <property type="term" value="F:3-oxoacyl-[acyl-carrier-protein] reductase (NADPH) activity"/>
    <property type="evidence" value="ECO:0007669"/>
    <property type="project" value="UniProtKB-EC"/>
</dbReference>
<keyword evidence="4" id="KW-1185">Reference proteome</keyword>
<proteinExistence type="inferred from homology"/>
<dbReference type="InterPro" id="IPR050259">
    <property type="entry name" value="SDR"/>
</dbReference>
<dbReference type="RefSeq" id="WP_020544941.1">
    <property type="nucleotide sequence ID" value="NZ_CP068985.1"/>
</dbReference>
<dbReference type="SUPFAM" id="SSF51735">
    <property type="entry name" value="NAD(P)-binding Rossmann-fold domains"/>
    <property type="match status" value="1"/>
</dbReference>